<evidence type="ECO:0000313" key="3">
    <source>
        <dbReference type="Proteomes" id="UP000201838"/>
    </source>
</evidence>
<proteinExistence type="predicted"/>
<dbReference type="InterPro" id="IPR001633">
    <property type="entry name" value="EAL_dom"/>
</dbReference>
<name>A0A238J2S2_9RHOB</name>
<dbReference type="EMBL" id="FXXQ01000009">
    <property type="protein sequence ID" value="SMX24621.1"/>
    <property type="molecule type" value="Genomic_DNA"/>
</dbReference>
<sequence length="47" mass="5007">MTGAFERRLWEINSTQNAACAGDIAADVQPIINAQSGVFEGVDALVR</sequence>
<gene>
    <name evidence="2" type="ORF">BOA8489_02747</name>
</gene>
<evidence type="ECO:0000259" key="1">
    <source>
        <dbReference type="PROSITE" id="PS50883"/>
    </source>
</evidence>
<dbReference type="AlphaFoldDB" id="A0A238J2S2"/>
<protein>
    <recommendedName>
        <fullName evidence="1">EAL domain-containing protein</fullName>
    </recommendedName>
</protein>
<evidence type="ECO:0000313" key="2">
    <source>
        <dbReference type="EMBL" id="SMX24621.1"/>
    </source>
</evidence>
<organism evidence="2 3">
    <name type="scientific">Boseongicola aestuarii</name>
    <dbReference type="NCBI Taxonomy" id="1470561"/>
    <lineage>
        <taxon>Bacteria</taxon>
        <taxon>Pseudomonadati</taxon>
        <taxon>Pseudomonadota</taxon>
        <taxon>Alphaproteobacteria</taxon>
        <taxon>Rhodobacterales</taxon>
        <taxon>Paracoccaceae</taxon>
        <taxon>Boseongicola</taxon>
    </lineage>
</organism>
<feature type="domain" description="EAL" evidence="1">
    <location>
        <begin position="8"/>
        <end position="47"/>
    </location>
</feature>
<dbReference type="Proteomes" id="UP000201838">
    <property type="component" value="Unassembled WGS sequence"/>
</dbReference>
<reference evidence="3" key="1">
    <citation type="submission" date="2017-05" db="EMBL/GenBank/DDBJ databases">
        <authorList>
            <person name="Rodrigo-Torres L."/>
            <person name="Arahal R. D."/>
            <person name="Lucena T."/>
        </authorList>
    </citation>
    <scope>NUCLEOTIDE SEQUENCE [LARGE SCALE GENOMIC DNA]</scope>
    <source>
        <strain evidence="3">CECT 8489</strain>
    </source>
</reference>
<dbReference type="RefSeq" id="WP_176440304.1">
    <property type="nucleotide sequence ID" value="NZ_FXXQ01000009.1"/>
</dbReference>
<accession>A0A238J2S2</accession>
<keyword evidence="3" id="KW-1185">Reference proteome</keyword>
<dbReference type="PROSITE" id="PS50883">
    <property type="entry name" value="EAL"/>
    <property type="match status" value="1"/>
</dbReference>